<comment type="caution">
    <text evidence="1">The sequence shown here is derived from an EMBL/GenBank/DDBJ whole genome shotgun (WGS) entry which is preliminary data.</text>
</comment>
<sequence>MATEERFNKEAVDTIVDFLKANVPKNEIDNIETELKKDFVLAKRRSKNQRSKKKKKKVRCLTRNEKKKLNFFNIPRNSLKYEDIQSMNEIWLDYVSQLLELDKPIPECTSKSWETFTQSLYKADFHGSILKVVRSKCPSYVDKIGICIMDTRNTFKIICKENIITTIPKKGCVFEMYLKNIKITLFGKHLCVRPAERSTKKLKGHLHPDL</sequence>
<keyword evidence="2" id="KW-1185">Reference proteome</keyword>
<accession>A0ACC1CMY5</accession>
<reference evidence="1 2" key="1">
    <citation type="journal article" date="2021" name="Front. Genet.">
        <title>Chromosome-Level Genome Assembly Reveals Significant Gene Expansion in the Toll and IMD Signaling Pathways of Dendrolimus kikuchii.</title>
        <authorList>
            <person name="Zhou J."/>
            <person name="Wu P."/>
            <person name="Xiong Z."/>
            <person name="Liu N."/>
            <person name="Zhao N."/>
            <person name="Ji M."/>
            <person name="Qiu Y."/>
            <person name="Yang B."/>
        </authorList>
    </citation>
    <scope>NUCLEOTIDE SEQUENCE [LARGE SCALE GENOMIC DNA]</scope>
    <source>
        <strain evidence="1">Ann1</strain>
    </source>
</reference>
<evidence type="ECO:0000313" key="2">
    <source>
        <dbReference type="Proteomes" id="UP000824533"/>
    </source>
</evidence>
<protein>
    <submittedName>
        <fullName evidence="1">Uncharacterized protein</fullName>
    </submittedName>
</protein>
<name>A0ACC1CMY5_9NEOP</name>
<dbReference type="EMBL" id="CM034406">
    <property type="protein sequence ID" value="KAJ0172943.1"/>
    <property type="molecule type" value="Genomic_DNA"/>
</dbReference>
<dbReference type="Proteomes" id="UP000824533">
    <property type="component" value="Linkage Group LG20"/>
</dbReference>
<evidence type="ECO:0000313" key="1">
    <source>
        <dbReference type="EMBL" id="KAJ0172943.1"/>
    </source>
</evidence>
<proteinExistence type="predicted"/>
<organism evidence="1 2">
    <name type="scientific">Dendrolimus kikuchii</name>
    <dbReference type="NCBI Taxonomy" id="765133"/>
    <lineage>
        <taxon>Eukaryota</taxon>
        <taxon>Metazoa</taxon>
        <taxon>Ecdysozoa</taxon>
        <taxon>Arthropoda</taxon>
        <taxon>Hexapoda</taxon>
        <taxon>Insecta</taxon>
        <taxon>Pterygota</taxon>
        <taxon>Neoptera</taxon>
        <taxon>Endopterygota</taxon>
        <taxon>Lepidoptera</taxon>
        <taxon>Glossata</taxon>
        <taxon>Ditrysia</taxon>
        <taxon>Bombycoidea</taxon>
        <taxon>Lasiocampidae</taxon>
        <taxon>Dendrolimus</taxon>
    </lineage>
</organism>
<gene>
    <name evidence="1" type="ORF">K1T71_011119</name>
</gene>